<reference evidence="4" key="1">
    <citation type="submission" date="2020-11" db="EMBL/GenBank/DDBJ databases">
        <title>Adaptations for nitrogen fixation in a non-lichenized fungal sporocarp promotes dispersal by wood-feeding termites.</title>
        <authorList>
            <consortium name="DOE Joint Genome Institute"/>
            <person name="Koch R.A."/>
            <person name="Yoon G."/>
            <person name="Arayal U."/>
            <person name="Lail K."/>
            <person name="Amirebrahimi M."/>
            <person name="Labutti K."/>
            <person name="Lipzen A."/>
            <person name="Riley R."/>
            <person name="Barry K."/>
            <person name="Henrissat B."/>
            <person name="Grigoriev I.V."/>
            <person name="Herr J.R."/>
            <person name="Aime M.C."/>
        </authorList>
    </citation>
    <scope>NUCLEOTIDE SEQUENCE</scope>
    <source>
        <strain evidence="4">MCA 3950</strain>
    </source>
</reference>
<keyword evidence="2" id="KW-0812">Transmembrane</keyword>
<accession>A0A9P7W6P5</accession>
<dbReference type="AlphaFoldDB" id="A0A9P7W6P5"/>
<feature type="transmembrane region" description="Helical" evidence="2">
    <location>
        <begin position="33"/>
        <end position="58"/>
    </location>
</feature>
<keyword evidence="2" id="KW-1133">Transmembrane helix</keyword>
<keyword evidence="3" id="KW-0732">Signal</keyword>
<proteinExistence type="predicted"/>
<dbReference type="Proteomes" id="UP000812287">
    <property type="component" value="Unassembled WGS sequence"/>
</dbReference>
<name>A0A9P7W6P5_9AGAR</name>
<evidence type="ECO:0000313" key="4">
    <source>
        <dbReference type="EMBL" id="KAG7453284.1"/>
    </source>
</evidence>
<dbReference type="EMBL" id="MU250523">
    <property type="protein sequence ID" value="KAG7453284.1"/>
    <property type="molecule type" value="Genomic_DNA"/>
</dbReference>
<comment type="caution">
    <text evidence="4">The sequence shown here is derived from an EMBL/GenBank/DDBJ whole genome shotgun (WGS) entry which is preliminary data.</text>
</comment>
<feature type="signal peptide" evidence="3">
    <location>
        <begin position="1"/>
        <end position="17"/>
    </location>
</feature>
<dbReference type="RefSeq" id="XP_043046784.1">
    <property type="nucleotide sequence ID" value="XM_043181482.1"/>
</dbReference>
<organism evidence="4 5">
    <name type="scientific">Guyanagaster necrorhizus</name>
    <dbReference type="NCBI Taxonomy" id="856835"/>
    <lineage>
        <taxon>Eukaryota</taxon>
        <taxon>Fungi</taxon>
        <taxon>Dikarya</taxon>
        <taxon>Basidiomycota</taxon>
        <taxon>Agaricomycotina</taxon>
        <taxon>Agaricomycetes</taxon>
        <taxon>Agaricomycetidae</taxon>
        <taxon>Agaricales</taxon>
        <taxon>Marasmiineae</taxon>
        <taxon>Physalacriaceae</taxon>
        <taxon>Guyanagaster</taxon>
    </lineage>
</organism>
<feature type="chain" id="PRO_5040212916" evidence="3">
    <location>
        <begin position="18"/>
        <end position="111"/>
    </location>
</feature>
<keyword evidence="2" id="KW-0472">Membrane</keyword>
<feature type="region of interest" description="Disordered" evidence="1">
    <location>
        <begin position="70"/>
        <end position="111"/>
    </location>
</feature>
<keyword evidence="5" id="KW-1185">Reference proteome</keyword>
<protein>
    <submittedName>
        <fullName evidence="4">Uncharacterized protein</fullName>
    </submittedName>
</protein>
<evidence type="ECO:0000256" key="2">
    <source>
        <dbReference type="SAM" id="Phobius"/>
    </source>
</evidence>
<evidence type="ECO:0000256" key="1">
    <source>
        <dbReference type="SAM" id="MobiDB-lite"/>
    </source>
</evidence>
<evidence type="ECO:0000313" key="5">
    <source>
        <dbReference type="Proteomes" id="UP000812287"/>
    </source>
</evidence>
<dbReference type="GeneID" id="66103778"/>
<evidence type="ECO:0000256" key="3">
    <source>
        <dbReference type="SAM" id="SignalP"/>
    </source>
</evidence>
<gene>
    <name evidence="4" type="ORF">BT62DRAFT_57872</name>
</gene>
<sequence>MSIYLISLTIYASTCLALDATDSANATPSTSVILIGILAGGAMLFIFIAAAAAAVLFCRTRDSIPCCRRRRRPQPEAEPVRRGHNFAGVSEVGERQYPPPYEGRGRTGTMV</sequence>